<dbReference type="Proteomes" id="UP000004968">
    <property type="component" value="Unassembled WGS sequence"/>
</dbReference>
<proteinExistence type="predicted"/>
<comment type="caution">
    <text evidence="1">The sequence shown here is derived from an EMBL/GenBank/DDBJ whole genome shotgun (WGS) entry which is preliminary data.</text>
</comment>
<sequence>MTVSDIIIYYNRKLRKLKTGIQEWPVTIWDLFTKTSDLQPVLFYQIIVQSEGDHV</sequence>
<dbReference type="HOGENOM" id="CLU_3026131_0_0_9"/>
<reference evidence="1 2" key="1">
    <citation type="submission" date="2010-01" db="EMBL/GenBank/DDBJ databases">
        <authorList>
            <person name="Weinstock G."/>
            <person name="Sodergren E."/>
            <person name="Clifton S."/>
            <person name="Fulton L."/>
            <person name="Fulton B."/>
            <person name="Courtney L."/>
            <person name="Fronick C."/>
            <person name="Harrison M."/>
            <person name="Strong C."/>
            <person name="Farmer C."/>
            <person name="Delahaunty K."/>
            <person name="Markovic C."/>
            <person name="Hall O."/>
            <person name="Minx P."/>
            <person name="Tomlinson C."/>
            <person name="Mitreva M."/>
            <person name="Nelson J."/>
            <person name="Hou S."/>
            <person name="Wollam A."/>
            <person name="Pepin K.H."/>
            <person name="Johnson M."/>
            <person name="Bhonagiri V."/>
            <person name="Nash W.E."/>
            <person name="Warren W."/>
            <person name="Chinwalla A."/>
            <person name="Mardis E.R."/>
            <person name="Wilson R.K."/>
        </authorList>
    </citation>
    <scope>NUCLEOTIDE SEQUENCE [LARGE SCALE GENOMIC DNA]</scope>
    <source>
        <strain evidence="1 2">DSM 13479</strain>
    </source>
</reference>
<protein>
    <submittedName>
        <fullName evidence="1">Uncharacterized protein</fullName>
    </submittedName>
</protein>
<name>D3AD78_9FIRM</name>
<evidence type="ECO:0000313" key="2">
    <source>
        <dbReference type="Proteomes" id="UP000004968"/>
    </source>
</evidence>
<accession>D3AD78</accession>
<dbReference type="AlphaFoldDB" id="D3AD78"/>
<evidence type="ECO:0000313" key="1">
    <source>
        <dbReference type="EMBL" id="EFD00217.1"/>
    </source>
</evidence>
<organism evidence="1 2">
    <name type="scientific">Hungatella hathewayi DSM 13479</name>
    <dbReference type="NCBI Taxonomy" id="566550"/>
    <lineage>
        <taxon>Bacteria</taxon>
        <taxon>Bacillati</taxon>
        <taxon>Bacillota</taxon>
        <taxon>Clostridia</taxon>
        <taxon>Lachnospirales</taxon>
        <taxon>Lachnospiraceae</taxon>
        <taxon>Hungatella</taxon>
    </lineage>
</organism>
<dbReference type="EMBL" id="ACIO01000113">
    <property type="protein sequence ID" value="EFD00217.1"/>
    <property type="molecule type" value="Genomic_DNA"/>
</dbReference>
<gene>
    <name evidence="1" type="ORF">CLOSTHATH_01556</name>
</gene>